<feature type="transmembrane region" description="Helical" evidence="7">
    <location>
        <begin position="95"/>
        <end position="112"/>
    </location>
</feature>
<dbReference type="GO" id="GO:0016020">
    <property type="term" value="C:membrane"/>
    <property type="evidence" value="ECO:0007669"/>
    <property type="project" value="TreeGrafter"/>
</dbReference>
<dbReference type="InterPro" id="IPR051156">
    <property type="entry name" value="Mito/Outer_Membr_Metalloprot"/>
</dbReference>
<name>A0A3L8PXU2_9GAMM</name>
<evidence type="ECO:0000256" key="6">
    <source>
        <dbReference type="RuleBase" id="RU003983"/>
    </source>
</evidence>
<evidence type="ECO:0000256" key="2">
    <source>
        <dbReference type="ARBA" id="ARBA00022723"/>
    </source>
</evidence>
<keyword evidence="10" id="KW-1185">Reference proteome</keyword>
<keyword evidence="2" id="KW-0479">Metal-binding</keyword>
<dbReference type="Proteomes" id="UP000281474">
    <property type="component" value="Unassembled WGS sequence"/>
</dbReference>
<reference evidence="9 10" key="1">
    <citation type="submission" date="2018-09" db="EMBL/GenBank/DDBJ databases">
        <title>Phylogeny of the Shewanellaceae, and recommendation for two new genera, Pseudoshewanella and Parashewanella.</title>
        <authorList>
            <person name="Wang G."/>
        </authorList>
    </citation>
    <scope>NUCLEOTIDE SEQUENCE [LARGE SCALE GENOMIC DNA]</scope>
    <source>
        <strain evidence="9 10">C51</strain>
    </source>
</reference>
<accession>A0A3L8PXU2</accession>
<dbReference type="EMBL" id="QZEI01000034">
    <property type="protein sequence ID" value="RLV59443.1"/>
    <property type="molecule type" value="Genomic_DNA"/>
</dbReference>
<evidence type="ECO:0000256" key="5">
    <source>
        <dbReference type="ARBA" id="ARBA00023049"/>
    </source>
</evidence>
<evidence type="ECO:0000256" key="7">
    <source>
        <dbReference type="SAM" id="Phobius"/>
    </source>
</evidence>
<dbReference type="Gene3D" id="3.30.2010.10">
    <property type="entry name" value="Metalloproteases ('zincins'), catalytic domain"/>
    <property type="match status" value="1"/>
</dbReference>
<dbReference type="OrthoDB" id="9810445at2"/>
<proteinExistence type="inferred from homology"/>
<comment type="similarity">
    <text evidence="6">Belongs to the peptidase M48 family.</text>
</comment>
<gene>
    <name evidence="9" type="ORF">D5018_12130</name>
</gene>
<sequence>MLQVRGKYQLAESAQFHIAIAKMNEQGFVRIIDAETLTLIVEANTDAFSYSDVIPSLPTELLFHNRCRFIPDLAEWTWPTLQPKSKILAWLETRWTVVLASLILIPAFMWIMTTKVLPAAADAAVPLLPEVVAEKTGQQTLAVMDRTLLQPSQLTTEEQIKVNQLWQQVLKTTNAPLVNTELQFRDSAIGANAMALPDGTVIVTDDIVKLMEKHPDALQAVLLHEIGHVHYQHGMEQLARSTAITMLFALMLGDIEGAGEMIIGAGASLLQSSFSRDMETQADKYAHHMLPKLGLSKQTFAKALTLLAESHGDLLSKGNAKAHHWLEYLDSHPDIKKRISDSSNANTH</sequence>
<dbReference type="RefSeq" id="WP_121839274.1">
    <property type="nucleotide sequence ID" value="NZ_ML014783.1"/>
</dbReference>
<dbReference type="PANTHER" id="PTHR22726:SF24">
    <property type="entry name" value="M48 FAMILY METALLOPEPTIDASE"/>
    <property type="match status" value="1"/>
</dbReference>
<dbReference type="GO" id="GO:0051603">
    <property type="term" value="P:proteolysis involved in protein catabolic process"/>
    <property type="evidence" value="ECO:0007669"/>
    <property type="project" value="TreeGrafter"/>
</dbReference>
<dbReference type="CDD" id="cd07332">
    <property type="entry name" value="M48C_Oma1_like"/>
    <property type="match status" value="1"/>
</dbReference>
<keyword evidence="3 6" id="KW-0378">Hydrolase</keyword>
<keyword evidence="1 6" id="KW-0645">Protease</keyword>
<comment type="caution">
    <text evidence="9">The sequence shown here is derived from an EMBL/GenBank/DDBJ whole genome shotgun (WGS) entry which is preliminary data.</text>
</comment>
<dbReference type="GO" id="GO:0004222">
    <property type="term" value="F:metalloendopeptidase activity"/>
    <property type="evidence" value="ECO:0007669"/>
    <property type="project" value="InterPro"/>
</dbReference>
<dbReference type="GO" id="GO:0046872">
    <property type="term" value="F:metal ion binding"/>
    <property type="evidence" value="ECO:0007669"/>
    <property type="project" value="UniProtKB-KW"/>
</dbReference>
<keyword evidence="7" id="KW-0472">Membrane</keyword>
<keyword evidence="7" id="KW-0812">Transmembrane</keyword>
<keyword evidence="5 6" id="KW-0482">Metalloprotease</keyword>
<keyword evidence="7" id="KW-1133">Transmembrane helix</keyword>
<comment type="cofactor">
    <cofactor evidence="6">
        <name>Zn(2+)</name>
        <dbReference type="ChEBI" id="CHEBI:29105"/>
    </cofactor>
    <text evidence="6">Binds 1 zinc ion per subunit.</text>
</comment>
<dbReference type="Pfam" id="PF01435">
    <property type="entry name" value="Peptidase_M48"/>
    <property type="match status" value="1"/>
</dbReference>
<keyword evidence="4 6" id="KW-0862">Zinc</keyword>
<evidence type="ECO:0000256" key="3">
    <source>
        <dbReference type="ARBA" id="ARBA00022801"/>
    </source>
</evidence>
<evidence type="ECO:0000313" key="9">
    <source>
        <dbReference type="EMBL" id="RLV59443.1"/>
    </source>
</evidence>
<organism evidence="9 10">
    <name type="scientific">Parashewanella curva</name>
    <dbReference type="NCBI Taxonomy" id="2338552"/>
    <lineage>
        <taxon>Bacteria</taxon>
        <taxon>Pseudomonadati</taxon>
        <taxon>Pseudomonadota</taxon>
        <taxon>Gammaproteobacteria</taxon>
        <taxon>Alteromonadales</taxon>
        <taxon>Shewanellaceae</taxon>
        <taxon>Parashewanella</taxon>
    </lineage>
</organism>
<protein>
    <recommendedName>
        <fullName evidence="8">Peptidase M48 domain-containing protein</fullName>
    </recommendedName>
</protein>
<evidence type="ECO:0000313" key="10">
    <source>
        <dbReference type="Proteomes" id="UP000281474"/>
    </source>
</evidence>
<evidence type="ECO:0000256" key="4">
    <source>
        <dbReference type="ARBA" id="ARBA00022833"/>
    </source>
</evidence>
<dbReference type="AlphaFoldDB" id="A0A3L8PXU2"/>
<feature type="domain" description="Peptidase M48" evidence="8">
    <location>
        <begin position="160"/>
        <end position="341"/>
    </location>
</feature>
<evidence type="ECO:0000256" key="1">
    <source>
        <dbReference type="ARBA" id="ARBA00022670"/>
    </source>
</evidence>
<evidence type="ECO:0000259" key="8">
    <source>
        <dbReference type="Pfam" id="PF01435"/>
    </source>
</evidence>
<dbReference type="InterPro" id="IPR001915">
    <property type="entry name" value="Peptidase_M48"/>
</dbReference>
<dbReference type="PANTHER" id="PTHR22726">
    <property type="entry name" value="METALLOENDOPEPTIDASE OMA1"/>
    <property type="match status" value="1"/>
</dbReference>